<sequence>MTLIASAKITKDVPIFLPGEYVPVSVTIENKNQNADSHISWICLQLTLETLPGKGAKKAEHFIKRSKNIGEPHIICCDVTVQAGETKEFEDRLLIPNDIMLVSTLRGTYLKYEYNLAMAVQHQNHEVQVKSITFQLMNYPFEIPRKKCDTIEPQLFTEMEEGNDENHFREIVADLVDEFSFKPSGQTFKVDDPKGIISEIILPKMNYKFGDVVCGKMIFPQKNGSYCIEYLVKLQAVERIKVGLGSLDSKEHIQTLKCDYGLCAAMSSVAFRLPLDIGNNMCVESELVSLTYRLHFEFVTSDTPPFEEKQAGQAGVVGDLKVQTVEWNLPINVIGCSTQNAALFLPDIWSTNEIQISICE</sequence>
<dbReference type="Proteomes" id="UP000095286">
    <property type="component" value="Unplaced"/>
</dbReference>
<protein>
    <submittedName>
        <fullName evidence="2">Arrestin_C domain-containing protein</fullName>
    </submittedName>
</protein>
<evidence type="ECO:0000313" key="1">
    <source>
        <dbReference type="Proteomes" id="UP000095286"/>
    </source>
</evidence>
<evidence type="ECO:0000313" key="2">
    <source>
        <dbReference type="WBParaSite" id="RSKR_0000284700.1"/>
    </source>
</evidence>
<reference evidence="2" key="1">
    <citation type="submission" date="2016-11" db="UniProtKB">
        <authorList>
            <consortium name="WormBaseParasite"/>
        </authorList>
    </citation>
    <scope>IDENTIFICATION</scope>
    <source>
        <strain evidence="2">KR3021</strain>
    </source>
</reference>
<organism evidence="1 2">
    <name type="scientific">Rhabditophanes sp. KR3021</name>
    <dbReference type="NCBI Taxonomy" id="114890"/>
    <lineage>
        <taxon>Eukaryota</taxon>
        <taxon>Metazoa</taxon>
        <taxon>Ecdysozoa</taxon>
        <taxon>Nematoda</taxon>
        <taxon>Chromadorea</taxon>
        <taxon>Rhabditida</taxon>
        <taxon>Tylenchina</taxon>
        <taxon>Panagrolaimomorpha</taxon>
        <taxon>Strongyloidoidea</taxon>
        <taxon>Alloionematidae</taxon>
        <taxon>Rhabditophanes</taxon>
    </lineage>
</organism>
<name>A0AC35TP05_9BILA</name>
<proteinExistence type="predicted"/>
<dbReference type="WBParaSite" id="RSKR_0000284700.1">
    <property type="protein sequence ID" value="RSKR_0000284700.1"/>
    <property type="gene ID" value="RSKR_0000284700"/>
</dbReference>
<accession>A0AC35TP05</accession>